<dbReference type="KEGG" id="afx:JZ786_15860"/>
<protein>
    <recommendedName>
        <fullName evidence="5">2-succinylbenzoate--CoA ligase</fullName>
        <ecNumber evidence="5">6.2.1.26</ecNumber>
    </recommendedName>
    <alternativeName>
        <fullName evidence="5">o-succinylbenzoyl-CoA synthetase</fullName>
        <shortName evidence="5">OSB-CoA synthetase</shortName>
    </alternativeName>
</protein>
<feature type="domain" description="AMP-binding enzyme C-terminal" evidence="9">
    <location>
        <begin position="468"/>
        <end position="543"/>
    </location>
</feature>
<dbReference type="InterPro" id="IPR045851">
    <property type="entry name" value="AMP-bd_C_sf"/>
</dbReference>
<dbReference type="HAMAP" id="MF_00731">
    <property type="entry name" value="MenE"/>
    <property type="match status" value="1"/>
</dbReference>
<keyword evidence="6" id="KW-0175">Coiled coil</keyword>
<keyword evidence="2 5" id="KW-0436">Ligase</keyword>
<gene>
    <name evidence="5 10" type="primary">menE</name>
    <name evidence="10" type="ORF">JZ786_15860</name>
</gene>
<dbReference type="InterPro" id="IPR025110">
    <property type="entry name" value="AMP-bd_C"/>
</dbReference>
<dbReference type="Gene3D" id="3.30.300.30">
    <property type="match status" value="1"/>
</dbReference>
<keyword evidence="11" id="KW-1185">Reference proteome</keyword>
<evidence type="ECO:0000256" key="6">
    <source>
        <dbReference type="SAM" id="Coils"/>
    </source>
</evidence>
<dbReference type="PANTHER" id="PTHR43767:SF1">
    <property type="entry name" value="NONRIBOSOMAL PEPTIDE SYNTHASE PES1 (EUROFUNG)-RELATED"/>
    <property type="match status" value="1"/>
</dbReference>
<keyword evidence="3 5" id="KW-0547">Nucleotide-binding</keyword>
<dbReference type="InterPro" id="IPR042099">
    <property type="entry name" value="ANL_N_sf"/>
</dbReference>
<dbReference type="AlphaFoldDB" id="A0A9X7VW55"/>
<reference evidence="10 11" key="1">
    <citation type="submission" date="2021-02" db="EMBL/GenBank/DDBJ databases">
        <title>Alicyclobacillus curvatus sp. nov. and Alicyclobacillus mengziensis sp. nov., two acidophilic bacteria isolated from acid mine drainage.</title>
        <authorList>
            <person name="Huang Y."/>
        </authorList>
    </citation>
    <scope>NUCLEOTIDE SEQUENCE [LARGE SCALE GENOMIC DNA]</scope>
    <source>
        <strain evidence="10 11">S30H14</strain>
    </source>
</reference>
<dbReference type="GO" id="GO:0008756">
    <property type="term" value="F:o-succinylbenzoate-CoA ligase activity"/>
    <property type="evidence" value="ECO:0007669"/>
    <property type="project" value="UniProtKB-UniRule"/>
</dbReference>
<evidence type="ECO:0000256" key="3">
    <source>
        <dbReference type="ARBA" id="ARBA00022741"/>
    </source>
</evidence>
<comment type="function">
    <text evidence="5">Converts 2-succinylbenzoate (OSB) to 2-succinylbenzoyl-CoA (OSB-CoA).</text>
</comment>
<evidence type="ECO:0000259" key="8">
    <source>
        <dbReference type="Pfam" id="PF00501"/>
    </source>
</evidence>
<proteinExistence type="inferred from homology"/>
<keyword evidence="4 5" id="KW-0067">ATP-binding</keyword>
<evidence type="ECO:0000259" key="9">
    <source>
        <dbReference type="Pfam" id="PF13193"/>
    </source>
</evidence>
<sequence length="556" mass="61320">MAYREDYVEAVSPTVENDFRFVPDWLTKQAVTRPNQTAIVHEDGTLSYAELFRTALSVSAKLTALGVHGGCRVALLARHGLTFAKVVHGVIQAGAILVPLNTRLTPYELGWQLNNVDASLVVTDDSYASLAQAALQEAKAQRENTDIENGSVKREFVHNPFLWVFEEQDLHAHDEPLNDQSSSNDQSSPSANPAAAGETVDTWTRHIIYLDAVHAIVHTSGTTGDPKGVQITYGNHFWSATSSALQLGLDQNERWLVPMPLFHVGGLAVLMRSLIYGTTAVLYDTFDAKTVNDALSDSNITLISVVPTMLQRMLADEYRRPPGKQLRCILLGGSGASETLLRRCQEQGLPVAQSYGLTEANSQVATLRPADALSKLGSSGQPLFPCIVRVINDDGIETAVREPGEIWVHSPTVTPGYWKRPDANEQVFVDGWLRTGDIGYLDEQGYLYVLDRRRDLIVSGGENIYPAEVEKALQAHEGVLEAGVVAVSDAEWGHVPCAFVVLHEGARVSAAELEVYCRERIAGYKVPRYWRFVDKLPRNASGKLLRRQLIKWLNEQ</sequence>
<dbReference type="PROSITE" id="PS00455">
    <property type="entry name" value="AMP_BINDING"/>
    <property type="match status" value="1"/>
</dbReference>
<accession>A0A9X7VW55</accession>
<evidence type="ECO:0000256" key="1">
    <source>
        <dbReference type="ARBA" id="ARBA00022428"/>
    </source>
</evidence>
<dbReference type="FunFam" id="3.30.300.30:FF:000008">
    <property type="entry name" value="2,3-dihydroxybenzoate-AMP ligase"/>
    <property type="match status" value="1"/>
</dbReference>
<feature type="coiled-coil region" evidence="6">
    <location>
        <begin position="128"/>
        <end position="155"/>
    </location>
</feature>
<dbReference type="EC" id="6.2.1.26" evidence="5"/>
<comment type="similarity">
    <text evidence="5">Belongs to the ATP-dependent AMP-binding enzyme family. MenE subfamily.</text>
</comment>
<name>A0A9X7VW55_9BACL</name>
<evidence type="ECO:0000256" key="4">
    <source>
        <dbReference type="ARBA" id="ARBA00022840"/>
    </source>
</evidence>
<evidence type="ECO:0000256" key="7">
    <source>
        <dbReference type="SAM" id="MobiDB-lite"/>
    </source>
</evidence>
<keyword evidence="1 5" id="KW-0474">Menaquinone biosynthesis</keyword>
<dbReference type="InterPro" id="IPR000873">
    <property type="entry name" value="AMP-dep_synth/lig_dom"/>
</dbReference>
<comment type="pathway">
    <text evidence="5">Quinol/quinone metabolism; 1,4-dihydroxy-2-naphthoate biosynthesis; 1,4-dihydroxy-2-naphthoate from chorismate: step 5/7.</text>
</comment>
<dbReference type="InterPro" id="IPR020845">
    <property type="entry name" value="AMP-binding_CS"/>
</dbReference>
<dbReference type="GO" id="GO:0005524">
    <property type="term" value="F:ATP binding"/>
    <property type="evidence" value="ECO:0007669"/>
    <property type="project" value="UniProtKB-KW"/>
</dbReference>
<dbReference type="RefSeq" id="WP_206655369.1">
    <property type="nucleotide sequence ID" value="NZ_CP071182.1"/>
</dbReference>
<dbReference type="Pfam" id="PF00501">
    <property type="entry name" value="AMP-binding"/>
    <property type="match status" value="1"/>
</dbReference>
<feature type="domain" description="AMP-dependent synthetase/ligase" evidence="8">
    <location>
        <begin position="27"/>
        <end position="418"/>
    </location>
</feature>
<dbReference type="InterPro" id="IPR010192">
    <property type="entry name" value="MenE"/>
</dbReference>
<organism evidence="10 11">
    <name type="scientific">Alicyclobacillus mengziensis</name>
    <dbReference type="NCBI Taxonomy" id="2931921"/>
    <lineage>
        <taxon>Bacteria</taxon>
        <taxon>Bacillati</taxon>
        <taxon>Bacillota</taxon>
        <taxon>Bacilli</taxon>
        <taxon>Bacillales</taxon>
        <taxon>Alicyclobacillaceae</taxon>
        <taxon>Alicyclobacillus</taxon>
    </lineage>
</organism>
<dbReference type="GO" id="GO:0009234">
    <property type="term" value="P:menaquinone biosynthetic process"/>
    <property type="evidence" value="ECO:0007669"/>
    <property type="project" value="UniProtKB-UniRule"/>
</dbReference>
<dbReference type="SUPFAM" id="SSF56801">
    <property type="entry name" value="Acetyl-CoA synthetase-like"/>
    <property type="match status" value="1"/>
</dbReference>
<dbReference type="NCBIfam" id="TIGR01923">
    <property type="entry name" value="menE"/>
    <property type="match status" value="1"/>
</dbReference>
<dbReference type="PANTHER" id="PTHR43767">
    <property type="entry name" value="LONG-CHAIN-FATTY-ACID--COA LIGASE"/>
    <property type="match status" value="1"/>
</dbReference>
<evidence type="ECO:0000313" key="10">
    <source>
        <dbReference type="EMBL" id="QSO45997.1"/>
    </source>
</evidence>
<feature type="region of interest" description="Disordered" evidence="7">
    <location>
        <begin position="174"/>
        <end position="196"/>
    </location>
</feature>
<dbReference type="Pfam" id="PF13193">
    <property type="entry name" value="AMP-binding_C"/>
    <property type="match status" value="1"/>
</dbReference>
<dbReference type="EMBL" id="CP071182">
    <property type="protein sequence ID" value="QSO45997.1"/>
    <property type="molecule type" value="Genomic_DNA"/>
</dbReference>
<comment type="pathway">
    <text evidence="5">Quinol/quinone metabolism; menaquinone biosynthesis.</text>
</comment>
<dbReference type="Gene3D" id="3.40.50.12780">
    <property type="entry name" value="N-terminal domain of ligase-like"/>
    <property type="match status" value="1"/>
</dbReference>
<evidence type="ECO:0000256" key="2">
    <source>
        <dbReference type="ARBA" id="ARBA00022598"/>
    </source>
</evidence>
<feature type="compositionally biased region" description="Low complexity" evidence="7">
    <location>
        <begin position="179"/>
        <end position="196"/>
    </location>
</feature>
<dbReference type="Proteomes" id="UP000663505">
    <property type="component" value="Chromosome"/>
</dbReference>
<evidence type="ECO:0000313" key="11">
    <source>
        <dbReference type="Proteomes" id="UP000663505"/>
    </source>
</evidence>
<evidence type="ECO:0000256" key="5">
    <source>
        <dbReference type="HAMAP-Rule" id="MF_00731"/>
    </source>
</evidence>
<comment type="catalytic activity">
    <reaction evidence="5">
        <text>2-succinylbenzoate + ATP + CoA = 2-succinylbenzoyl-CoA + AMP + diphosphate</text>
        <dbReference type="Rhea" id="RHEA:17009"/>
        <dbReference type="ChEBI" id="CHEBI:18325"/>
        <dbReference type="ChEBI" id="CHEBI:30616"/>
        <dbReference type="ChEBI" id="CHEBI:33019"/>
        <dbReference type="ChEBI" id="CHEBI:57287"/>
        <dbReference type="ChEBI" id="CHEBI:57364"/>
        <dbReference type="ChEBI" id="CHEBI:456215"/>
        <dbReference type="EC" id="6.2.1.26"/>
    </reaction>
</comment>
<dbReference type="InterPro" id="IPR050237">
    <property type="entry name" value="ATP-dep_AMP-bd_enzyme"/>
</dbReference>